<feature type="region of interest" description="Disordered" evidence="1">
    <location>
        <begin position="1"/>
        <end position="22"/>
    </location>
</feature>
<sequence>MSSTHDPCAEERQRTPLLKNASVESSPLNSLILHNHVRRHRPNVAGFCHEAVSIDQKKEVCESSSSAFNQNDESSANYRGVLVCLFRAIAYRACLRSGEEAPDDDRQRAR</sequence>
<organism evidence="2 3">
    <name type="scientific">Cucumis melo var. makuwa</name>
    <name type="common">Oriental melon</name>
    <dbReference type="NCBI Taxonomy" id="1194695"/>
    <lineage>
        <taxon>Eukaryota</taxon>
        <taxon>Viridiplantae</taxon>
        <taxon>Streptophyta</taxon>
        <taxon>Embryophyta</taxon>
        <taxon>Tracheophyta</taxon>
        <taxon>Spermatophyta</taxon>
        <taxon>Magnoliopsida</taxon>
        <taxon>eudicotyledons</taxon>
        <taxon>Gunneridae</taxon>
        <taxon>Pentapetalae</taxon>
        <taxon>rosids</taxon>
        <taxon>fabids</taxon>
        <taxon>Cucurbitales</taxon>
        <taxon>Cucurbitaceae</taxon>
        <taxon>Benincaseae</taxon>
        <taxon>Cucumis</taxon>
    </lineage>
</organism>
<protein>
    <submittedName>
        <fullName evidence="2">OTU domain-containing protein</fullName>
    </submittedName>
</protein>
<evidence type="ECO:0000313" key="3">
    <source>
        <dbReference type="Proteomes" id="UP000321947"/>
    </source>
</evidence>
<dbReference type="Proteomes" id="UP000321947">
    <property type="component" value="Unassembled WGS sequence"/>
</dbReference>
<accession>A0A5D3D532</accession>
<name>A0A5D3D532_CUCMM</name>
<evidence type="ECO:0000256" key="1">
    <source>
        <dbReference type="SAM" id="MobiDB-lite"/>
    </source>
</evidence>
<gene>
    <name evidence="2" type="ORF">E5676_scaffold390G00110</name>
</gene>
<evidence type="ECO:0000313" key="2">
    <source>
        <dbReference type="EMBL" id="TYK18648.1"/>
    </source>
</evidence>
<comment type="caution">
    <text evidence="2">The sequence shown here is derived from an EMBL/GenBank/DDBJ whole genome shotgun (WGS) entry which is preliminary data.</text>
</comment>
<dbReference type="EMBL" id="SSTD01007653">
    <property type="protein sequence ID" value="TYK18648.1"/>
    <property type="molecule type" value="Genomic_DNA"/>
</dbReference>
<reference evidence="2 3" key="1">
    <citation type="submission" date="2019-08" db="EMBL/GenBank/DDBJ databases">
        <title>Draft genome sequences of two oriental melons (Cucumis melo L. var makuwa).</title>
        <authorList>
            <person name="Kwon S.-Y."/>
        </authorList>
    </citation>
    <scope>NUCLEOTIDE SEQUENCE [LARGE SCALE GENOMIC DNA]</scope>
    <source>
        <strain evidence="3">cv. Chang Bougi</strain>
        <tissue evidence="2">Leaf</tissue>
    </source>
</reference>
<dbReference type="AlphaFoldDB" id="A0A5D3D532"/>
<proteinExistence type="predicted"/>